<keyword evidence="2" id="KW-0132">Cell division</keyword>
<evidence type="ECO:0000256" key="2">
    <source>
        <dbReference type="ARBA" id="ARBA00022618"/>
    </source>
</evidence>
<keyword evidence="1" id="KW-1003">Cell membrane</keyword>
<evidence type="ECO:0000313" key="8">
    <source>
        <dbReference type="EMBL" id="OGF82894.1"/>
    </source>
</evidence>
<dbReference type="AlphaFoldDB" id="A0A1F5X4T1"/>
<evidence type="ECO:0000256" key="6">
    <source>
        <dbReference type="SAM" id="Coils"/>
    </source>
</evidence>
<feature type="coiled-coil region" evidence="6">
    <location>
        <begin position="222"/>
        <end position="249"/>
    </location>
</feature>
<evidence type="ECO:0000256" key="3">
    <source>
        <dbReference type="ARBA" id="ARBA00022692"/>
    </source>
</evidence>
<keyword evidence="3 7" id="KW-0812">Transmembrane</keyword>
<evidence type="ECO:0000256" key="1">
    <source>
        <dbReference type="ARBA" id="ARBA00022475"/>
    </source>
</evidence>
<dbReference type="PANTHER" id="PTHR37820:SF1">
    <property type="entry name" value="CELL DIVISION PROTEIN FTSQ"/>
    <property type="match status" value="1"/>
</dbReference>
<keyword evidence="4 7" id="KW-1133">Transmembrane helix</keyword>
<feature type="transmembrane region" description="Helical" evidence="7">
    <location>
        <begin position="20"/>
        <end position="43"/>
    </location>
</feature>
<evidence type="ECO:0000256" key="4">
    <source>
        <dbReference type="ARBA" id="ARBA00022989"/>
    </source>
</evidence>
<dbReference type="EMBL" id="MFIE01000010">
    <property type="protein sequence ID" value="OGF82894.1"/>
    <property type="molecule type" value="Genomic_DNA"/>
</dbReference>
<dbReference type="PANTHER" id="PTHR37820">
    <property type="entry name" value="CELL DIVISION PROTEIN DIVIB"/>
    <property type="match status" value="1"/>
</dbReference>
<proteinExistence type="predicted"/>
<organism evidence="8 9">
    <name type="scientific">Candidatus Giovannonibacteria bacterium RIFCSPLOWO2_01_FULL_46_13</name>
    <dbReference type="NCBI Taxonomy" id="1798352"/>
    <lineage>
        <taxon>Bacteria</taxon>
        <taxon>Candidatus Giovannoniibacteriota</taxon>
    </lineage>
</organism>
<accession>A0A1F5X4T1</accession>
<evidence type="ECO:0000256" key="7">
    <source>
        <dbReference type="SAM" id="Phobius"/>
    </source>
</evidence>
<keyword evidence="5" id="KW-0131">Cell cycle</keyword>
<evidence type="ECO:0000313" key="9">
    <source>
        <dbReference type="Proteomes" id="UP000178684"/>
    </source>
</evidence>
<dbReference type="Proteomes" id="UP000178684">
    <property type="component" value="Unassembled WGS sequence"/>
</dbReference>
<evidence type="ECO:0008006" key="10">
    <source>
        <dbReference type="Google" id="ProtNLM"/>
    </source>
</evidence>
<comment type="caution">
    <text evidence="8">The sequence shown here is derived from an EMBL/GenBank/DDBJ whole genome shotgun (WGS) entry which is preliminary data.</text>
</comment>
<keyword evidence="6" id="KW-0175">Coiled coil</keyword>
<evidence type="ECO:0000256" key="5">
    <source>
        <dbReference type="ARBA" id="ARBA00023306"/>
    </source>
</evidence>
<name>A0A1F5X4T1_9BACT</name>
<keyword evidence="7" id="KW-0472">Membrane</keyword>
<reference evidence="8 9" key="1">
    <citation type="journal article" date="2016" name="Nat. Commun.">
        <title>Thousands of microbial genomes shed light on interconnected biogeochemical processes in an aquifer system.</title>
        <authorList>
            <person name="Anantharaman K."/>
            <person name="Brown C.T."/>
            <person name="Hug L.A."/>
            <person name="Sharon I."/>
            <person name="Castelle C.J."/>
            <person name="Probst A.J."/>
            <person name="Thomas B.C."/>
            <person name="Singh A."/>
            <person name="Wilkins M.J."/>
            <person name="Karaoz U."/>
            <person name="Brodie E.L."/>
            <person name="Williams K.H."/>
            <person name="Hubbard S.S."/>
            <person name="Banfield J.F."/>
        </authorList>
    </citation>
    <scope>NUCLEOTIDE SEQUENCE [LARGE SCALE GENOMIC DNA]</scope>
</reference>
<dbReference type="InterPro" id="IPR050487">
    <property type="entry name" value="FtsQ_DivIB"/>
</dbReference>
<sequence length="266" mass="30785">MSLRQDLQKTSSRRRRKEIFIRILIGIGIVGVITGIIIFLFYIPSLRISEVAIAGLSASDEKELREEILEKLKARRFLILPKDHLIFFPKEEIQTLLANKFRVKDFEMEKDFPSGLKISIVERKTWAVWCLADSNRCLLIDREARAFESAAGFAGGAILKIIDARNENFLGKNILPDKSFEKIVFLIDNAPKRVGEEIKTVNIKSAGDTYLLYVKTGWYVLIDDETDEKKALENLYLALNSEIKERKAELEYIDLRFPDKVFYKYR</sequence>
<dbReference type="GO" id="GO:0005886">
    <property type="term" value="C:plasma membrane"/>
    <property type="evidence" value="ECO:0007669"/>
    <property type="project" value="TreeGrafter"/>
</dbReference>
<protein>
    <recommendedName>
        <fullName evidence="10">POTRA domain-containing protein</fullName>
    </recommendedName>
</protein>
<dbReference type="GO" id="GO:0051301">
    <property type="term" value="P:cell division"/>
    <property type="evidence" value="ECO:0007669"/>
    <property type="project" value="UniProtKB-KW"/>
</dbReference>
<gene>
    <name evidence="8" type="ORF">A3B18_01420</name>
</gene>